<sequence>MFKCSVSGHPVDVSDNRGWKPTHEAASGNYVQCLTILLKHDVTDVNWVSFEGISALLLAAQHGHVKCVRLLLQHGADPNLADHMGNTPLLAATKAHSLECVRSLVQNAADINHQQYCGTSALHQTASEGLVDIMRHLVEHDANLHVMEEYHISPVFSAAQYGQTACLKILLDRDTSTSPGERLVNCAAEDGATPLFLASQEGHTDCVKLLLHHGADANLTTHEPVALPLHAALQFDHVQCVELLLHHTDQSVLAKCYTSVFNFASMHESTQCTECLVKAGVDVNARHQLPNDDEFVPKLLRYIENDVTYSQALSPLATIALYENKLSSVEVLLSHGANPNACSPDEVPPLLAALNTGNLDLAELLVSHGASVNVYHPHITGNLTLILCLHFWRGLTLMLKCGAEARSWLVVVSFLQTVFGAKHLMSRAGLSTGQVFYRLLQFVGPITLNPCVEQVLDSGTEWDSITQLIGSPRSLMHCCRLVIRNCLQPRHLVNDECIRMLAVPPPVVDYILYADL</sequence>
<feature type="repeat" description="ANK" evidence="3">
    <location>
        <begin position="117"/>
        <end position="149"/>
    </location>
</feature>
<dbReference type="InterPro" id="IPR036036">
    <property type="entry name" value="SOCS_box-like_dom_sf"/>
</dbReference>
<dbReference type="PANTHER" id="PTHR24198:SF165">
    <property type="entry name" value="ANKYRIN REPEAT-CONTAINING PROTEIN-RELATED"/>
    <property type="match status" value="1"/>
</dbReference>
<dbReference type="SUPFAM" id="SSF48403">
    <property type="entry name" value="Ankyrin repeat"/>
    <property type="match status" value="1"/>
</dbReference>
<evidence type="ECO:0000256" key="1">
    <source>
        <dbReference type="ARBA" id="ARBA00022737"/>
    </source>
</evidence>
<dbReference type="Gene3D" id="1.10.750.20">
    <property type="entry name" value="SOCS box"/>
    <property type="match status" value="1"/>
</dbReference>
<organism evidence="5 6">
    <name type="scientific">Ridgeia piscesae</name>
    <name type="common">Tubeworm</name>
    <dbReference type="NCBI Taxonomy" id="27915"/>
    <lineage>
        <taxon>Eukaryota</taxon>
        <taxon>Metazoa</taxon>
        <taxon>Spiralia</taxon>
        <taxon>Lophotrochozoa</taxon>
        <taxon>Annelida</taxon>
        <taxon>Polychaeta</taxon>
        <taxon>Sedentaria</taxon>
        <taxon>Canalipalpata</taxon>
        <taxon>Sabellida</taxon>
        <taxon>Siboglinidae</taxon>
        <taxon>Ridgeia</taxon>
    </lineage>
</organism>
<dbReference type="CDD" id="cd03716">
    <property type="entry name" value="SOCS_ASB_like"/>
    <property type="match status" value="1"/>
</dbReference>
<dbReference type="PROSITE" id="PS50088">
    <property type="entry name" value="ANK_REPEAT"/>
    <property type="match status" value="5"/>
</dbReference>
<evidence type="ECO:0000313" key="5">
    <source>
        <dbReference type="EMBL" id="KAK2190378.1"/>
    </source>
</evidence>
<comment type="caution">
    <text evidence="5">The sequence shown here is derived from an EMBL/GenBank/DDBJ whole genome shotgun (WGS) entry which is preliminary data.</text>
</comment>
<dbReference type="PANTHER" id="PTHR24198">
    <property type="entry name" value="ANKYRIN REPEAT AND PROTEIN KINASE DOMAIN-CONTAINING PROTEIN"/>
    <property type="match status" value="1"/>
</dbReference>
<feature type="domain" description="SOCS box" evidence="4">
    <location>
        <begin position="471"/>
        <end position="516"/>
    </location>
</feature>
<dbReference type="SUPFAM" id="SSF158235">
    <property type="entry name" value="SOCS box-like"/>
    <property type="match status" value="1"/>
</dbReference>
<gene>
    <name evidence="5" type="ORF">NP493_82g02027</name>
</gene>
<dbReference type="PROSITE" id="PS50225">
    <property type="entry name" value="SOCS"/>
    <property type="match status" value="1"/>
</dbReference>
<feature type="repeat" description="ANK" evidence="3">
    <location>
        <begin position="51"/>
        <end position="83"/>
    </location>
</feature>
<dbReference type="InterPro" id="IPR001496">
    <property type="entry name" value="SOCS_box"/>
</dbReference>
<proteinExistence type="predicted"/>
<dbReference type="Pfam" id="PF12796">
    <property type="entry name" value="Ank_2"/>
    <property type="match status" value="2"/>
</dbReference>
<dbReference type="AlphaFoldDB" id="A0AAD9P937"/>
<evidence type="ECO:0000313" key="6">
    <source>
        <dbReference type="Proteomes" id="UP001209878"/>
    </source>
</evidence>
<dbReference type="GO" id="GO:0035556">
    <property type="term" value="P:intracellular signal transduction"/>
    <property type="evidence" value="ECO:0007669"/>
    <property type="project" value="InterPro"/>
</dbReference>
<dbReference type="Pfam" id="PF00023">
    <property type="entry name" value="Ank"/>
    <property type="match status" value="2"/>
</dbReference>
<keyword evidence="2 3" id="KW-0040">ANK repeat</keyword>
<keyword evidence="6" id="KW-1185">Reference proteome</keyword>
<name>A0AAD9P937_RIDPI</name>
<feature type="repeat" description="ANK" evidence="3">
    <location>
        <begin position="84"/>
        <end position="116"/>
    </location>
</feature>
<dbReference type="InterPro" id="IPR036770">
    <property type="entry name" value="Ankyrin_rpt-contain_sf"/>
</dbReference>
<feature type="repeat" description="ANK" evidence="3">
    <location>
        <begin position="190"/>
        <end position="222"/>
    </location>
</feature>
<dbReference type="SMART" id="SM00969">
    <property type="entry name" value="SOCS_box"/>
    <property type="match status" value="1"/>
</dbReference>
<dbReference type="Pfam" id="PF07525">
    <property type="entry name" value="SOCS_box"/>
    <property type="match status" value="1"/>
</dbReference>
<accession>A0AAD9P937</accession>
<feature type="repeat" description="ANK" evidence="3">
    <location>
        <begin position="345"/>
        <end position="377"/>
    </location>
</feature>
<dbReference type="SMART" id="SM00248">
    <property type="entry name" value="ANK"/>
    <property type="match status" value="10"/>
</dbReference>
<keyword evidence="1" id="KW-0677">Repeat</keyword>
<evidence type="ECO:0000259" key="4">
    <source>
        <dbReference type="PROSITE" id="PS50225"/>
    </source>
</evidence>
<reference evidence="5" key="1">
    <citation type="journal article" date="2023" name="Mol. Biol. Evol.">
        <title>Third-Generation Sequencing Reveals the Adaptive Role of the Epigenome in Three Deep-Sea Polychaetes.</title>
        <authorList>
            <person name="Perez M."/>
            <person name="Aroh O."/>
            <person name="Sun Y."/>
            <person name="Lan Y."/>
            <person name="Juniper S.K."/>
            <person name="Young C.R."/>
            <person name="Angers B."/>
            <person name="Qian P.Y."/>
        </authorList>
    </citation>
    <scope>NUCLEOTIDE SEQUENCE</scope>
    <source>
        <strain evidence="5">R07B-5</strain>
    </source>
</reference>
<dbReference type="EMBL" id="JAODUO010000081">
    <property type="protein sequence ID" value="KAK2190378.1"/>
    <property type="molecule type" value="Genomic_DNA"/>
</dbReference>
<dbReference type="Proteomes" id="UP001209878">
    <property type="component" value="Unassembled WGS sequence"/>
</dbReference>
<dbReference type="Gene3D" id="1.25.40.20">
    <property type="entry name" value="Ankyrin repeat-containing domain"/>
    <property type="match status" value="3"/>
</dbReference>
<protein>
    <recommendedName>
        <fullName evidence="4">SOCS box domain-containing protein</fullName>
    </recommendedName>
</protein>
<dbReference type="InterPro" id="IPR002110">
    <property type="entry name" value="Ankyrin_rpt"/>
</dbReference>
<evidence type="ECO:0000256" key="2">
    <source>
        <dbReference type="ARBA" id="ARBA00023043"/>
    </source>
</evidence>
<evidence type="ECO:0000256" key="3">
    <source>
        <dbReference type="PROSITE-ProRule" id="PRU00023"/>
    </source>
</evidence>
<dbReference type="PROSITE" id="PS50297">
    <property type="entry name" value="ANK_REP_REGION"/>
    <property type="match status" value="4"/>
</dbReference>
<dbReference type="PRINTS" id="PR01415">
    <property type="entry name" value="ANKYRIN"/>
</dbReference>